<dbReference type="InterPro" id="IPR001460">
    <property type="entry name" value="PCN-bd_Tpept"/>
</dbReference>
<evidence type="ECO:0000256" key="10">
    <source>
        <dbReference type="SAM" id="Phobius"/>
    </source>
</evidence>
<sequence>MKRFRPGVSFGDFVVKDSSTRKSRVPPETEADYRRGWLVWLGIVAVFGLVAVRLVQLQVMLGGRYRILADENRIKQIRLAAPRGVIFDRNGTAIAGNEPAVQKDEATGLETPSWQRRYFLGEAGAHILGYLGEVSQDEVGLLREAGRKYEPKSRIGRTGLEEGYEEKIRGKDGGRLVEVDSAGQVVRELGYRKPTAGDELRLTTDADLQKAAYDAFGFRPERILKGAAVASIPGTGEILALVSSPSFDPNLFINGQADGVAGVLNNPELPMFNRGLGGLYPPGSTFKMVTMAAALASGKVNSGFTFADTGVIRVGSYSYSNWLFNKRGQTEGVVGFVRAMSRSTDTFFYKVGEMTTPEVMAQWAKDLGLGQKTGVEIYGEAGGLIPDPQWKELEKGEKWWLGNTYHMAIGQGDILVTPVQMNLVTNVIASGGRKCRPHLINESMNDGQLPMNDAVTQCPNIKIPKETLKLIREGMIGACSPGGTAFPLFDWNEAAIQSKSKSLYADRGDQQLPVIACKTGTAEYVAADGRVLAHGWLTAFVPADDPQISVTVVVEGGGEGSNVAAPIVRKILAKYFSVEDSYPYSAIPQEVGE</sequence>
<dbReference type="PATRIC" id="fig|1618357.3.peg.469"/>
<evidence type="ECO:0000256" key="5">
    <source>
        <dbReference type="ARBA" id="ARBA00022960"/>
    </source>
</evidence>
<feature type="domain" description="Penicillin-binding protein transpeptidase" evidence="11">
    <location>
        <begin position="226"/>
        <end position="572"/>
    </location>
</feature>
<dbReference type="InterPro" id="IPR005311">
    <property type="entry name" value="PBP_dimer"/>
</dbReference>
<dbReference type="AlphaFoldDB" id="A0A0G1TQJ9"/>
<evidence type="ECO:0000256" key="2">
    <source>
        <dbReference type="ARBA" id="ARBA00004236"/>
    </source>
</evidence>
<dbReference type="InterPro" id="IPR050515">
    <property type="entry name" value="Beta-lactam/transpept"/>
</dbReference>
<dbReference type="GO" id="GO:0008658">
    <property type="term" value="F:penicillin binding"/>
    <property type="evidence" value="ECO:0007669"/>
    <property type="project" value="InterPro"/>
</dbReference>
<reference evidence="13 14" key="1">
    <citation type="journal article" date="2015" name="Nature">
        <title>rRNA introns, odd ribosomes, and small enigmatic genomes across a large radiation of phyla.</title>
        <authorList>
            <person name="Brown C.T."/>
            <person name="Hug L.A."/>
            <person name="Thomas B.C."/>
            <person name="Sharon I."/>
            <person name="Castelle C.J."/>
            <person name="Singh A."/>
            <person name="Wilkins M.J."/>
            <person name="Williams K.H."/>
            <person name="Banfield J.F."/>
        </authorList>
    </citation>
    <scope>NUCLEOTIDE SEQUENCE [LARGE SCALE GENOMIC DNA]</scope>
</reference>
<evidence type="ECO:0000256" key="4">
    <source>
        <dbReference type="ARBA" id="ARBA00022692"/>
    </source>
</evidence>
<evidence type="ECO:0000256" key="6">
    <source>
        <dbReference type="ARBA" id="ARBA00022984"/>
    </source>
</evidence>
<gene>
    <name evidence="13" type="ORF">UX78_C0008G0017</name>
</gene>
<dbReference type="Gene3D" id="3.40.710.10">
    <property type="entry name" value="DD-peptidase/beta-lactamase superfamily"/>
    <property type="match status" value="1"/>
</dbReference>
<dbReference type="GO" id="GO:0071555">
    <property type="term" value="P:cell wall organization"/>
    <property type="evidence" value="ECO:0007669"/>
    <property type="project" value="TreeGrafter"/>
</dbReference>
<keyword evidence="6" id="KW-0573">Peptidoglycan synthesis</keyword>
<dbReference type="Proteomes" id="UP000034607">
    <property type="component" value="Unassembled WGS sequence"/>
</dbReference>
<keyword evidence="4 10" id="KW-0812">Transmembrane</keyword>
<keyword evidence="8 10" id="KW-0472">Membrane</keyword>
<evidence type="ECO:0000256" key="1">
    <source>
        <dbReference type="ARBA" id="ARBA00004167"/>
    </source>
</evidence>
<evidence type="ECO:0000313" key="13">
    <source>
        <dbReference type="EMBL" id="KKU56453.1"/>
    </source>
</evidence>
<evidence type="ECO:0000256" key="7">
    <source>
        <dbReference type="ARBA" id="ARBA00022989"/>
    </source>
</evidence>
<dbReference type="EMBL" id="LCNM01000008">
    <property type="protein sequence ID" value="KKU56453.1"/>
    <property type="molecule type" value="Genomic_DNA"/>
</dbReference>
<comment type="subcellular location">
    <subcellularLocation>
        <location evidence="2">Cell membrane</location>
    </subcellularLocation>
    <subcellularLocation>
        <location evidence="1">Membrane</location>
        <topology evidence="1">Single-pass membrane protein</topology>
    </subcellularLocation>
</comment>
<dbReference type="InterPro" id="IPR012338">
    <property type="entry name" value="Beta-lactam/transpept-like"/>
</dbReference>
<keyword evidence="9" id="KW-0961">Cell wall biogenesis/degradation</keyword>
<dbReference type="PANTHER" id="PTHR30627">
    <property type="entry name" value="PEPTIDOGLYCAN D,D-TRANSPEPTIDASE"/>
    <property type="match status" value="1"/>
</dbReference>
<dbReference type="Pfam" id="PF00905">
    <property type="entry name" value="Transpeptidase"/>
    <property type="match status" value="1"/>
</dbReference>
<feature type="domain" description="Penicillin-binding protein dimerisation" evidence="12">
    <location>
        <begin position="111"/>
        <end position="189"/>
    </location>
</feature>
<dbReference type="SUPFAM" id="SSF56519">
    <property type="entry name" value="Penicillin binding protein dimerisation domain"/>
    <property type="match status" value="1"/>
</dbReference>
<evidence type="ECO:0000313" key="14">
    <source>
        <dbReference type="Proteomes" id="UP000034607"/>
    </source>
</evidence>
<evidence type="ECO:0000256" key="3">
    <source>
        <dbReference type="ARBA" id="ARBA00022475"/>
    </source>
</evidence>
<evidence type="ECO:0000256" key="9">
    <source>
        <dbReference type="ARBA" id="ARBA00023316"/>
    </source>
</evidence>
<evidence type="ECO:0000259" key="12">
    <source>
        <dbReference type="Pfam" id="PF03717"/>
    </source>
</evidence>
<dbReference type="PANTHER" id="PTHR30627:SF2">
    <property type="entry name" value="PEPTIDOGLYCAN D,D-TRANSPEPTIDASE MRDA"/>
    <property type="match status" value="1"/>
</dbReference>
<dbReference type="GO" id="GO:0005886">
    <property type="term" value="C:plasma membrane"/>
    <property type="evidence" value="ECO:0007669"/>
    <property type="project" value="TreeGrafter"/>
</dbReference>
<name>A0A0G1TQJ9_9BACT</name>
<comment type="caution">
    <text evidence="13">The sequence shown here is derived from an EMBL/GenBank/DDBJ whole genome shotgun (WGS) entry which is preliminary data.</text>
</comment>
<dbReference type="InterPro" id="IPR036138">
    <property type="entry name" value="PBP_dimer_sf"/>
</dbReference>
<organism evidence="13 14">
    <name type="scientific">Candidatus Amesbacteria bacterium GW2011_GWA2_47_11</name>
    <dbReference type="NCBI Taxonomy" id="1618357"/>
    <lineage>
        <taxon>Bacteria</taxon>
        <taxon>Candidatus Amesiibacteriota</taxon>
    </lineage>
</organism>
<proteinExistence type="predicted"/>
<accession>A0A0G1TQJ9</accession>
<keyword evidence="5" id="KW-0133">Cell shape</keyword>
<feature type="transmembrane region" description="Helical" evidence="10">
    <location>
        <begin position="37"/>
        <end position="55"/>
    </location>
</feature>
<dbReference type="Gene3D" id="3.90.1310.10">
    <property type="entry name" value="Penicillin-binding protein 2a (Domain 2)"/>
    <property type="match status" value="1"/>
</dbReference>
<keyword evidence="7 10" id="KW-1133">Transmembrane helix</keyword>
<keyword evidence="3" id="KW-1003">Cell membrane</keyword>
<dbReference type="Pfam" id="PF03717">
    <property type="entry name" value="PBP_dimer"/>
    <property type="match status" value="1"/>
</dbReference>
<evidence type="ECO:0000256" key="8">
    <source>
        <dbReference type="ARBA" id="ARBA00023136"/>
    </source>
</evidence>
<protein>
    <submittedName>
        <fullName evidence="13">Penicillin-binding protein 2</fullName>
    </submittedName>
</protein>
<dbReference type="SUPFAM" id="SSF56601">
    <property type="entry name" value="beta-lactamase/transpeptidase-like"/>
    <property type="match status" value="1"/>
</dbReference>
<evidence type="ECO:0000259" key="11">
    <source>
        <dbReference type="Pfam" id="PF00905"/>
    </source>
</evidence>